<organism evidence="1 2">
    <name type="scientific">Pedobacter psychrodurus</name>
    <dbReference type="NCBI Taxonomy" id="2530456"/>
    <lineage>
        <taxon>Bacteria</taxon>
        <taxon>Pseudomonadati</taxon>
        <taxon>Bacteroidota</taxon>
        <taxon>Sphingobacteriia</taxon>
        <taxon>Sphingobacteriales</taxon>
        <taxon>Sphingobacteriaceae</taxon>
        <taxon>Pedobacter</taxon>
    </lineage>
</organism>
<sequence>MKQTRRLLKFTSISDMEPVPDTSGDEAKKDLAKTAGIEIAAKTVKLMAGRLDYQRQGELEDSKRINREIFLSDLDIIQPIVFGITSNKLFINKNGPTLLLSSNKFATLTQYINSTYQRLFF</sequence>
<gene>
    <name evidence="1" type="ORF">EZ456_05160</name>
</gene>
<dbReference type="RefSeq" id="WP_131527952.1">
    <property type="nucleotide sequence ID" value="NZ_SJSO01000003.1"/>
</dbReference>
<comment type="caution">
    <text evidence="1">The sequence shown here is derived from an EMBL/GenBank/DDBJ whole genome shotgun (WGS) entry which is preliminary data.</text>
</comment>
<name>A0A4R0PZS8_9SPHI</name>
<protein>
    <submittedName>
        <fullName evidence="1">Uncharacterized protein</fullName>
    </submittedName>
</protein>
<dbReference type="Proteomes" id="UP000293925">
    <property type="component" value="Unassembled WGS sequence"/>
</dbReference>
<proteinExistence type="predicted"/>
<evidence type="ECO:0000313" key="2">
    <source>
        <dbReference type="Proteomes" id="UP000293925"/>
    </source>
</evidence>
<accession>A0A4R0PZS8</accession>
<evidence type="ECO:0000313" key="1">
    <source>
        <dbReference type="EMBL" id="TCD28772.1"/>
    </source>
</evidence>
<dbReference type="AlphaFoldDB" id="A0A4R0PZS8"/>
<dbReference type="EMBL" id="SJSO01000003">
    <property type="protein sequence ID" value="TCD28772.1"/>
    <property type="molecule type" value="Genomic_DNA"/>
</dbReference>
<keyword evidence="2" id="KW-1185">Reference proteome</keyword>
<reference evidence="1 2" key="1">
    <citation type="submission" date="2019-02" db="EMBL/GenBank/DDBJ databases">
        <title>Pedobacter sp. RP-3-21 sp. nov., isolated from Arctic soil.</title>
        <authorList>
            <person name="Dahal R.H."/>
        </authorList>
    </citation>
    <scope>NUCLEOTIDE SEQUENCE [LARGE SCALE GENOMIC DNA]</scope>
    <source>
        <strain evidence="1 2">RP-3-21</strain>
    </source>
</reference>